<dbReference type="AlphaFoldDB" id="A0A9D5BP26"/>
<evidence type="ECO:0000256" key="1">
    <source>
        <dbReference type="SAM" id="MobiDB-lite"/>
    </source>
</evidence>
<organism evidence="2 3">
    <name type="scientific">Pisum sativum</name>
    <name type="common">Garden pea</name>
    <name type="synonym">Lathyrus oleraceus</name>
    <dbReference type="NCBI Taxonomy" id="3888"/>
    <lineage>
        <taxon>Eukaryota</taxon>
        <taxon>Viridiplantae</taxon>
        <taxon>Streptophyta</taxon>
        <taxon>Embryophyta</taxon>
        <taxon>Tracheophyta</taxon>
        <taxon>Spermatophyta</taxon>
        <taxon>Magnoliopsida</taxon>
        <taxon>eudicotyledons</taxon>
        <taxon>Gunneridae</taxon>
        <taxon>Pentapetalae</taxon>
        <taxon>rosids</taxon>
        <taxon>fabids</taxon>
        <taxon>Fabales</taxon>
        <taxon>Fabaceae</taxon>
        <taxon>Papilionoideae</taxon>
        <taxon>50 kb inversion clade</taxon>
        <taxon>NPAAA clade</taxon>
        <taxon>Hologalegina</taxon>
        <taxon>IRL clade</taxon>
        <taxon>Fabeae</taxon>
        <taxon>Lathyrus</taxon>
    </lineage>
</organism>
<keyword evidence="3" id="KW-1185">Reference proteome</keyword>
<sequence length="199" mass="21974">MSRDVTFHEDEPYFTQTYLQGENFKEDKLESLYLSGLESNTLKLSSINSNASGHSGHDSNTLNLSHSSHDSNTPNLSGIESNPPNSSSFESNMPNLSGVELNTHVLDPSEAEEVRVESNKSNTPVDELGPKVDVRYGKNMVYMRKSKAIPESTQVQESDLTPSNESRHIGGIGTQHGQEDLEATHTRLTFWSTKSTMEG</sequence>
<reference evidence="2 3" key="1">
    <citation type="journal article" date="2022" name="Nat. Genet.">
        <title>Improved pea reference genome and pan-genome highlight genomic features and evolutionary characteristics.</title>
        <authorList>
            <person name="Yang T."/>
            <person name="Liu R."/>
            <person name="Luo Y."/>
            <person name="Hu S."/>
            <person name="Wang D."/>
            <person name="Wang C."/>
            <person name="Pandey M.K."/>
            <person name="Ge S."/>
            <person name="Xu Q."/>
            <person name="Li N."/>
            <person name="Li G."/>
            <person name="Huang Y."/>
            <person name="Saxena R.K."/>
            <person name="Ji Y."/>
            <person name="Li M."/>
            <person name="Yan X."/>
            <person name="He Y."/>
            <person name="Liu Y."/>
            <person name="Wang X."/>
            <person name="Xiang C."/>
            <person name="Varshney R.K."/>
            <person name="Ding H."/>
            <person name="Gao S."/>
            <person name="Zong X."/>
        </authorList>
    </citation>
    <scope>NUCLEOTIDE SEQUENCE [LARGE SCALE GENOMIC DNA]</scope>
    <source>
        <strain evidence="2 3">cv. Zhongwan 6</strain>
    </source>
</reference>
<evidence type="ECO:0000313" key="3">
    <source>
        <dbReference type="Proteomes" id="UP001058974"/>
    </source>
</evidence>
<dbReference type="Proteomes" id="UP001058974">
    <property type="component" value="Chromosome 1"/>
</dbReference>
<feature type="compositionally biased region" description="Polar residues" evidence="1">
    <location>
        <begin position="48"/>
        <end position="80"/>
    </location>
</feature>
<dbReference type="Gramene" id="Psat01G0490800-T1">
    <property type="protein sequence ID" value="KAI5447233.1"/>
    <property type="gene ID" value="KIW84_014908"/>
</dbReference>
<proteinExistence type="predicted"/>
<accession>A0A9D5BP26</accession>
<protein>
    <submittedName>
        <fullName evidence="2">Uncharacterized protein</fullName>
    </submittedName>
</protein>
<evidence type="ECO:0000313" key="2">
    <source>
        <dbReference type="EMBL" id="KAI5447233.1"/>
    </source>
</evidence>
<feature type="compositionally biased region" description="Low complexity" evidence="1">
    <location>
        <begin position="81"/>
        <end position="95"/>
    </location>
</feature>
<gene>
    <name evidence="2" type="ORF">KIW84_014908</name>
</gene>
<name>A0A9D5BP26_PEA</name>
<feature type="region of interest" description="Disordered" evidence="1">
    <location>
        <begin position="48"/>
        <end position="96"/>
    </location>
</feature>
<dbReference type="EMBL" id="JAMSHJ010000001">
    <property type="protein sequence ID" value="KAI5447233.1"/>
    <property type="molecule type" value="Genomic_DNA"/>
</dbReference>
<comment type="caution">
    <text evidence="2">The sequence shown here is derived from an EMBL/GenBank/DDBJ whole genome shotgun (WGS) entry which is preliminary data.</text>
</comment>
<feature type="region of interest" description="Disordered" evidence="1">
    <location>
        <begin position="110"/>
        <end position="130"/>
    </location>
</feature>